<keyword evidence="2" id="KW-1185">Reference proteome</keyword>
<name>A0ACC2ZTL5_9EURO</name>
<dbReference type="EMBL" id="JAPDRQ010000303">
    <property type="protein sequence ID" value="KAJ9650843.1"/>
    <property type="molecule type" value="Genomic_DNA"/>
</dbReference>
<sequence length="524" mass="57021">MSPALLTVDQAAQQLSLHPKTVLRHIRSGQLRATRIGKSYRITAEDLDVFTGTVREPSAARPQLTTVVDIPGCGAARAADLVRALHARVTGREADDEPLRMETIYSPEHDVLKLIVIGGLAGSAALLRMKRQRPGIPTQHVLAAYRQVLSDWPVPHESHHLATRAGSTFVVSCGPEHGPALVLLHGTLSNAASWMFDAERWSEFYRVHAVDIIGEPGLSEGTQPALDSDAHAQWLDDVLDALGVESAAFVGLSFGGFLALDYALRRPARVNALVLVSPSGIGRQRAFLLKALPLLLLGRWGRERLRRAVMGPAPLHAPARAQPLLDLLALIRAEVRPRPLRIPRISDERLATLHPPAALVMGARDALIDAPAAAERMKRLVPTADVTLLADAYHYIPGLMNDSIEHLGTTRLLRIAPRGPALDADGLRDLVGDALGHQAEWIAVPVQRLSPEFFELRSGMAGQWLQMLVNYRLHFAVLGDVSDYRAQSESLDAWITECNRGHNGCFVSDWDALLARLSAPAIAG</sequence>
<proteinExistence type="predicted"/>
<protein>
    <submittedName>
        <fullName evidence="1">Uncharacterized protein</fullName>
    </submittedName>
</protein>
<accession>A0ACC2ZTL5</accession>
<evidence type="ECO:0000313" key="1">
    <source>
        <dbReference type="EMBL" id="KAJ9650843.1"/>
    </source>
</evidence>
<reference evidence="1" key="1">
    <citation type="submission" date="2022-10" db="EMBL/GenBank/DDBJ databases">
        <title>Culturing micro-colonial fungi from biological soil crusts in the Mojave desert and describing Neophaeococcomyces mojavensis, and introducing the new genera and species Taxawa tesnikishii.</title>
        <authorList>
            <person name="Kurbessoian T."/>
            <person name="Stajich J.E."/>
        </authorList>
    </citation>
    <scope>NUCLEOTIDE SEQUENCE</scope>
    <source>
        <strain evidence="1">JES_112</strain>
    </source>
</reference>
<comment type="caution">
    <text evidence="1">The sequence shown here is derived from an EMBL/GenBank/DDBJ whole genome shotgun (WGS) entry which is preliminary data.</text>
</comment>
<organism evidence="1 2">
    <name type="scientific">Neophaeococcomyces mojaviensis</name>
    <dbReference type="NCBI Taxonomy" id="3383035"/>
    <lineage>
        <taxon>Eukaryota</taxon>
        <taxon>Fungi</taxon>
        <taxon>Dikarya</taxon>
        <taxon>Ascomycota</taxon>
        <taxon>Pezizomycotina</taxon>
        <taxon>Eurotiomycetes</taxon>
        <taxon>Chaetothyriomycetidae</taxon>
        <taxon>Chaetothyriales</taxon>
        <taxon>Chaetothyriales incertae sedis</taxon>
        <taxon>Neophaeococcomyces</taxon>
    </lineage>
</organism>
<dbReference type="Proteomes" id="UP001172386">
    <property type="component" value="Unassembled WGS sequence"/>
</dbReference>
<evidence type="ECO:0000313" key="2">
    <source>
        <dbReference type="Proteomes" id="UP001172386"/>
    </source>
</evidence>
<gene>
    <name evidence="1" type="ORF">H2198_009860</name>
</gene>